<dbReference type="InterPro" id="IPR038063">
    <property type="entry name" value="Transpep_catalytic_dom"/>
</dbReference>
<reference evidence="9 10" key="1">
    <citation type="submission" date="2018-03" db="EMBL/GenBank/DDBJ databases">
        <title>The ancient ancestry and fast evolution of plastids.</title>
        <authorList>
            <person name="Moore K.R."/>
            <person name="Magnabosco C."/>
            <person name="Momper L."/>
            <person name="Gold D.A."/>
            <person name="Bosak T."/>
            <person name="Fournier G.P."/>
        </authorList>
    </citation>
    <scope>NUCLEOTIDE SEQUENCE [LARGE SCALE GENOMIC DNA]</scope>
    <source>
        <strain evidence="9 10">CCALA 037</strain>
    </source>
</reference>
<evidence type="ECO:0000256" key="6">
    <source>
        <dbReference type="PROSITE-ProRule" id="PRU01373"/>
    </source>
</evidence>
<proteinExistence type="predicted"/>
<dbReference type="Gene3D" id="2.40.440.10">
    <property type="entry name" value="L,D-transpeptidase catalytic domain-like"/>
    <property type="match status" value="1"/>
</dbReference>
<dbReference type="AlphaFoldDB" id="A0A2T1GM31"/>
<keyword evidence="7" id="KW-0472">Membrane</keyword>
<keyword evidence="5 6" id="KW-0961">Cell wall biogenesis/degradation</keyword>
<keyword evidence="2" id="KW-0808">Transferase</keyword>
<keyword evidence="4 6" id="KW-0573">Peptidoglycan synthesis</keyword>
<feature type="active site" description="Nucleophile" evidence="6">
    <location>
        <position position="201"/>
    </location>
</feature>
<evidence type="ECO:0000313" key="9">
    <source>
        <dbReference type="EMBL" id="PSB58941.1"/>
    </source>
</evidence>
<sequence>MRLKKLPKSAKIGLVTVLSIGAIWAIYRSLTRLGYIFPIALWSQVFCETCQSQPAYHQPPNKFIKTELPIAKIVGDSFNKASISILIEKSKYRLTIYRDKQPIKSYPIVLGDNPKGDKLIEGDRRTPEGIIYIKDLYPHPEWSKFLWLDYPNADSWRKHLSAKQTGKIPWNASIGSDVGIHGVPTKSEDLISKQTNWTWGCISLKNADVDEVYHVSRTGTLVEIVP</sequence>
<dbReference type="EMBL" id="PVWO01000019">
    <property type="protein sequence ID" value="PSB58941.1"/>
    <property type="molecule type" value="Genomic_DNA"/>
</dbReference>
<evidence type="ECO:0000256" key="5">
    <source>
        <dbReference type="ARBA" id="ARBA00023316"/>
    </source>
</evidence>
<dbReference type="SUPFAM" id="SSF141523">
    <property type="entry name" value="L,D-transpeptidase catalytic domain-like"/>
    <property type="match status" value="1"/>
</dbReference>
<feature type="domain" description="L,D-TPase catalytic" evidence="8">
    <location>
        <begin position="83"/>
        <end position="225"/>
    </location>
</feature>
<evidence type="ECO:0000259" key="8">
    <source>
        <dbReference type="PROSITE" id="PS52029"/>
    </source>
</evidence>
<evidence type="ECO:0000256" key="7">
    <source>
        <dbReference type="SAM" id="Phobius"/>
    </source>
</evidence>
<protein>
    <recommendedName>
        <fullName evidence="8">L,D-TPase catalytic domain-containing protein</fullName>
    </recommendedName>
</protein>
<gene>
    <name evidence="9" type="ORF">C7B77_02915</name>
</gene>
<dbReference type="GO" id="GO:0008360">
    <property type="term" value="P:regulation of cell shape"/>
    <property type="evidence" value="ECO:0007669"/>
    <property type="project" value="UniProtKB-UniRule"/>
</dbReference>
<keyword evidence="3 6" id="KW-0133">Cell shape</keyword>
<evidence type="ECO:0000313" key="10">
    <source>
        <dbReference type="Proteomes" id="UP000238937"/>
    </source>
</evidence>
<dbReference type="UniPathway" id="UPA00219"/>
<comment type="pathway">
    <text evidence="1 6">Cell wall biogenesis; peptidoglycan biosynthesis.</text>
</comment>
<accession>A0A2T1GM31</accession>
<dbReference type="InterPro" id="IPR005490">
    <property type="entry name" value="LD_TPept_cat_dom"/>
</dbReference>
<keyword evidence="7" id="KW-0812">Transmembrane</keyword>
<feature type="transmembrane region" description="Helical" evidence="7">
    <location>
        <begin position="12"/>
        <end position="30"/>
    </location>
</feature>
<dbReference type="PROSITE" id="PS52029">
    <property type="entry name" value="LD_TPASE"/>
    <property type="match status" value="1"/>
</dbReference>
<evidence type="ECO:0000256" key="1">
    <source>
        <dbReference type="ARBA" id="ARBA00004752"/>
    </source>
</evidence>
<dbReference type="OrthoDB" id="9809748at2"/>
<dbReference type="Proteomes" id="UP000238937">
    <property type="component" value="Unassembled WGS sequence"/>
</dbReference>
<comment type="caution">
    <text evidence="9">The sequence shown here is derived from an EMBL/GenBank/DDBJ whole genome shotgun (WGS) entry which is preliminary data.</text>
</comment>
<keyword evidence="10" id="KW-1185">Reference proteome</keyword>
<dbReference type="PANTHER" id="PTHR36699">
    <property type="entry name" value="LD-TRANSPEPTIDASE"/>
    <property type="match status" value="1"/>
</dbReference>
<dbReference type="PANTHER" id="PTHR36699:SF1">
    <property type="entry name" value="L,D-TRANSPEPTIDASE YAFK-RELATED"/>
    <property type="match status" value="1"/>
</dbReference>
<evidence type="ECO:0000256" key="3">
    <source>
        <dbReference type="ARBA" id="ARBA00022960"/>
    </source>
</evidence>
<evidence type="ECO:0000256" key="4">
    <source>
        <dbReference type="ARBA" id="ARBA00022984"/>
    </source>
</evidence>
<dbReference type="GO" id="GO:0009252">
    <property type="term" value="P:peptidoglycan biosynthetic process"/>
    <property type="evidence" value="ECO:0007669"/>
    <property type="project" value="UniProtKB-UniPathway"/>
</dbReference>
<evidence type="ECO:0000256" key="2">
    <source>
        <dbReference type="ARBA" id="ARBA00022679"/>
    </source>
</evidence>
<dbReference type="GO" id="GO:0016740">
    <property type="term" value="F:transferase activity"/>
    <property type="evidence" value="ECO:0007669"/>
    <property type="project" value="UniProtKB-KW"/>
</dbReference>
<dbReference type="CDD" id="cd16913">
    <property type="entry name" value="YkuD_like"/>
    <property type="match status" value="1"/>
</dbReference>
<dbReference type="GO" id="GO:0071555">
    <property type="term" value="P:cell wall organization"/>
    <property type="evidence" value="ECO:0007669"/>
    <property type="project" value="UniProtKB-UniRule"/>
</dbReference>
<dbReference type="Pfam" id="PF03734">
    <property type="entry name" value="YkuD"/>
    <property type="match status" value="1"/>
</dbReference>
<keyword evidence="7" id="KW-1133">Transmembrane helix</keyword>
<name>A0A2T1GM31_9CYAN</name>
<organism evidence="9 10">
    <name type="scientific">Chamaesiphon polymorphus CCALA 037</name>
    <dbReference type="NCBI Taxonomy" id="2107692"/>
    <lineage>
        <taxon>Bacteria</taxon>
        <taxon>Bacillati</taxon>
        <taxon>Cyanobacteriota</taxon>
        <taxon>Cyanophyceae</taxon>
        <taxon>Gomontiellales</taxon>
        <taxon>Chamaesiphonaceae</taxon>
        <taxon>Chamaesiphon</taxon>
    </lineage>
</organism>
<dbReference type="RefSeq" id="WP_106300145.1">
    <property type="nucleotide sequence ID" value="NZ_PVWO01000019.1"/>
</dbReference>
<feature type="active site" description="Proton donor/acceptor" evidence="6">
    <location>
        <position position="181"/>
    </location>
</feature>